<accession>A0A0H2RTP9</accession>
<evidence type="ECO:0008006" key="3">
    <source>
        <dbReference type="Google" id="ProtNLM"/>
    </source>
</evidence>
<proteinExistence type="predicted"/>
<gene>
    <name evidence="1" type="ORF">SCHPADRAFT_286553</name>
</gene>
<evidence type="ECO:0000313" key="2">
    <source>
        <dbReference type="Proteomes" id="UP000053477"/>
    </source>
</evidence>
<dbReference type="AlphaFoldDB" id="A0A0H2RTP9"/>
<sequence length="429" mass="49842">MILVIELAAEPFDRSNNRVHYLATVSLRFRTIALNLPRIWCSVSSWTHSSDRALLHVERSKSMGLHVSLQDLDEPIHCSALLQAVVPFASQWRSFSYTGHHPITHRLAVTEHRIPLQLPLLECLGVEEDFDHVYRKYFMPNLRSARFNNMIPKPFSNTLTYFTMNFWWRIDLVDELWDIDKFREFLLSTPLLEELRLRFDMRFRSLECELSDREVLLPNLKTLTISAVLHETDWKEDGEPSETASDFLGSIRAPNLTHVTLAVKVYNGHSPEEAVSNFTNGLLPSSSAHPKLTSLDFLVFFEEVPYLKKYEVRPILRLLYDHIPNLTHLKLETNLDVVLVHPGDKFFPLRHVNFIKCDFITNELVAKLFKGLWRDPLAWEALKKVVFRACPLVDLNGAFSVVTEGKFCYEQYRQPHNADVSRMILLGLW</sequence>
<dbReference type="InterPro" id="IPR032675">
    <property type="entry name" value="LRR_dom_sf"/>
</dbReference>
<evidence type="ECO:0000313" key="1">
    <source>
        <dbReference type="EMBL" id="KLO14942.1"/>
    </source>
</evidence>
<dbReference type="Gene3D" id="3.80.10.10">
    <property type="entry name" value="Ribonuclease Inhibitor"/>
    <property type="match status" value="1"/>
</dbReference>
<dbReference type="SUPFAM" id="SSF52047">
    <property type="entry name" value="RNI-like"/>
    <property type="match status" value="1"/>
</dbReference>
<name>A0A0H2RTP9_9AGAM</name>
<dbReference type="Proteomes" id="UP000053477">
    <property type="component" value="Unassembled WGS sequence"/>
</dbReference>
<reference evidence="1 2" key="1">
    <citation type="submission" date="2015-04" db="EMBL/GenBank/DDBJ databases">
        <title>Complete genome sequence of Schizopora paradoxa KUC8140, a cosmopolitan wood degrader in East Asia.</title>
        <authorList>
            <consortium name="DOE Joint Genome Institute"/>
            <person name="Min B."/>
            <person name="Park H."/>
            <person name="Jang Y."/>
            <person name="Kim J.-J."/>
            <person name="Kim K.H."/>
            <person name="Pangilinan J."/>
            <person name="Lipzen A."/>
            <person name="Riley R."/>
            <person name="Grigoriev I.V."/>
            <person name="Spatafora J.W."/>
            <person name="Choi I.-G."/>
        </authorList>
    </citation>
    <scope>NUCLEOTIDE SEQUENCE [LARGE SCALE GENOMIC DNA]</scope>
    <source>
        <strain evidence="1 2">KUC8140</strain>
    </source>
</reference>
<dbReference type="EMBL" id="KQ085936">
    <property type="protein sequence ID" value="KLO14942.1"/>
    <property type="molecule type" value="Genomic_DNA"/>
</dbReference>
<keyword evidence="2" id="KW-1185">Reference proteome</keyword>
<protein>
    <recommendedName>
        <fullName evidence="3">F-box domain-containing protein</fullName>
    </recommendedName>
</protein>
<dbReference type="InParanoid" id="A0A0H2RTP9"/>
<organism evidence="1 2">
    <name type="scientific">Schizopora paradoxa</name>
    <dbReference type="NCBI Taxonomy" id="27342"/>
    <lineage>
        <taxon>Eukaryota</taxon>
        <taxon>Fungi</taxon>
        <taxon>Dikarya</taxon>
        <taxon>Basidiomycota</taxon>
        <taxon>Agaricomycotina</taxon>
        <taxon>Agaricomycetes</taxon>
        <taxon>Hymenochaetales</taxon>
        <taxon>Schizoporaceae</taxon>
        <taxon>Schizopora</taxon>
    </lineage>
</organism>